<evidence type="ECO:0000259" key="4">
    <source>
        <dbReference type="PROSITE" id="PS50042"/>
    </source>
</evidence>
<dbReference type="EMBL" id="JACCHT010000005">
    <property type="protein sequence ID" value="NYT28596.1"/>
    <property type="molecule type" value="Genomic_DNA"/>
</dbReference>
<evidence type="ECO:0000256" key="3">
    <source>
        <dbReference type="ARBA" id="ARBA00023163"/>
    </source>
</evidence>
<dbReference type="PANTHER" id="PTHR24567:SF68">
    <property type="entry name" value="DNA-BINDING TRANSCRIPTIONAL DUAL REGULATOR CRP"/>
    <property type="match status" value="1"/>
</dbReference>
<gene>
    <name evidence="6" type="ORF">H0A76_12495</name>
</gene>
<dbReference type="Pfam" id="PF13545">
    <property type="entry name" value="HTH_Crp_2"/>
    <property type="match status" value="1"/>
</dbReference>
<dbReference type="InterPro" id="IPR018490">
    <property type="entry name" value="cNMP-bd_dom_sf"/>
</dbReference>
<dbReference type="SMART" id="SM00100">
    <property type="entry name" value="cNMP"/>
    <property type="match status" value="1"/>
</dbReference>
<dbReference type="SUPFAM" id="SSF46785">
    <property type="entry name" value="Winged helix' DNA-binding domain"/>
    <property type="match status" value="1"/>
</dbReference>
<keyword evidence="3" id="KW-0804">Transcription</keyword>
<dbReference type="Pfam" id="PF00027">
    <property type="entry name" value="cNMP_binding"/>
    <property type="match status" value="1"/>
</dbReference>
<dbReference type="SMART" id="SM00419">
    <property type="entry name" value="HTH_CRP"/>
    <property type="match status" value="1"/>
</dbReference>
<dbReference type="InterPro" id="IPR050397">
    <property type="entry name" value="Env_Response_Regulators"/>
</dbReference>
<dbReference type="CDD" id="cd00038">
    <property type="entry name" value="CAP_ED"/>
    <property type="match status" value="1"/>
</dbReference>
<feature type="domain" description="HTH crp-type" evidence="5">
    <location>
        <begin position="149"/>
        <end position="218"/>
    </location>
</feature>
<keyword evidence="2" id="KW-0238">DNA-binding</keyword>
<evidence type="ECO:0000313" key="6">
    <source>
        <dbReference type="EMBL" id="NYT28596.1"/>
    </source>
</evidence>
<dbReference type="GO" id="GO:0003700">
    <property type="term" value="F:DNA-binding transcription factor activity"/>
    <property type="evidence" value="ECO:0007669"/>
    <property type="project" value="TreeGrafter"/>
</dbReference>
<dbReference type="InterPro" id="IPR014710">
    <property type="entry name" value="RmlC-like_jellyroll"/>
</dbReference>
<dbReference type="InterPro" id="IPR036388">
    <property type="entry name" value="WH-like_DNA-bd_sf"/>
</dbReference>
<comment type="caution">
    <text evidence="6">The sequence shown here is derived from an EMBL/GenBank/DDBJ whole genome shotgun (WGS) entry which is preliminary data.</text>
</comment>
<name>A0A853F505_9GAMM</name>
<keyword evidence="1" id="KW-0805">Transcription regulation</keyword>
<dbReference type="PROSITE" id="PS50042">
    <property type="entry name" value="CNMP_BINDING_3"/>
    <property type="match status" value="1"/>
</dbReference>
<evidence type="ECO:0000313" key="7">
    <source>
        <dbReference type="Proteomes" id="UP000568751"/>
    </source>
</evidence>
<dbReference type="Gene3D" id="1.10.10.10">
    <property type="entry name" value="Winged helix-like DNA-binding domain superfamily/Winged helix DNA-binding domain"/>
    <property type="match status" value="1"/>
</dbReference>
<dbReference type="SUPFAM" id="SSF51206">
    <property type="entry name" value="cAMP-binding domain-like"/>
    <property type="match status" value="1"/>
</dbReference>
<dbReference type="GO" id="GO:0005829">
    <property type="term" value="C:cytosol"/>
    <property type="evidence" value="ECO:0007669"/>
    <property type="project" value="TreeGrafter"/>
</dbReference>
<evidence type="ECO:0000256" key="2">
    <source>
        <dbReference type="ARBA" id="ARBA00023125"/>
    </source>
</evidence>
<dbReference type="InterPro" id="IPR000595">
    <property type="entry name" value="cNMP-bd_dom"/>
</dbReference>
<sequence length="226" mass="25551">MHRNIQDDLKKADLFSGFSTSELVQIGGHSSYQILEKNQTLFQQGQEATDFFLNIQGQIKLAFLSEKGDEKVMPIINKGQSFAEAIMFLDNKRYPLNATALLSSVVLRINMQCYLGILEKSPKACFKIMGKLSQRLHWAVNEINNLTLHDGTCRLVNFLLNYRQKGDKTAGIFLSVSKQILASQLAIQPETLSRILKKLSKEGLIEINKNYINLLDVDKLQALAKF</sequence>
<dbReference type="InterPro" id="IPR012318">
    <property type="entry name" value="HTH_CRP"/>
</dbReference>
<dbReference type="RefSeq" id="WP_369177015.1">
    <property type="nucleotide sequence ID" value="NZ_OZ156463.1"/>
</dbReference>
<dbReference type="GO" id="GO:0003677">
    <property type="term" value="F:DNA binding"/>
    <property type="evidence" value="ECO:0007669"/>
    <property type="project" value="UniProtKB-KW"/>
</dbReference>
<evidence type="ECO:0000256" key="1">
    <source>
        <dbReference type="ARBA" id="ARBA00023015"/>
    </source>
</evidence>
<proteinExistence type="predicted"/>
<accession>A0A853F505</accession>
<evidence type="ECO:0000259" key="5">
    <source>
        <dbReference type="PROSITE" id="PS51063"/>
    </source>
</evidence>
<dbReference type="InterPro" id="IPR036390">
    <property type="entry name" value="WH_DNA-bd_sf"/>
</dbReference>
<dbReference type="PANTHER" id="PTHR24567">
    <property type="entry name" value="CRP FAMILY TRANSCRIPTIONAL REGULATORY PROTEIN"/>
    <property type="match status" value="1"/>
</dbReference>
<protein>
    <submittedName>
        <fullName evidence="6">Crp/Fnr family transcriptional regulator</fullName>
    </submittedName>
</protein>
<dbReference type="Gene3D" id="2.60.120.10">
    <property type="entry name" value="Jelly Rolls"/>
    <property type="match status" value="1"/>
</dbReference>
<dbReference type="Proteomes" id="UP000568751">
    <property type="component" value="Unassembled WGS sequence"/>
</dbReference>
<feature type="domain" description="Cyclic nucleotide-binding" evidence="4">
    <location>
        <begin position="14"/>
        <end position="135"/>
    </location>
</feature>
<dbReference type="AlphaFoldDB" id="A0A853F505"/>
<dbReference type="PROSITE" id="PS51063">
    <property type="entry name" value="HTH_CRP_2"/>
    <property type="match status" value="1"/>
</dbReference>
<organism evidence="6 7">
    <name type="scientific">Candidatus Thiodubiliella endoseptemdiera</name>
    <dbReference type="NCBI Taxonomy" id="2738886"/>
    <lineage>
        <taxon>Bacteria</taxon>
        <taxon>Pseudomonadati</taxon>
        <taxon>Pseudomonadota</taxon>
        <taxon>Gammaproteobacteria</taxon>
        <taxon>Candidatus Pseudothioglobaceae</taxon>
        <taxon>Candidatus Thiodubiliella</taxon>
    </lineage>
</organism>
<reference evidence="6 7" key="1">
    <citation type="submission" date="2020-05" db="EMBL/GenBank/DDBJ databases">
        <title>Horizontal transmission and recombination maintain forever young bacterial symbiont genomes.</title>
        <authorList>
            <person name="Russell S.L."/>
            <person name="Pepper-Tunick E."/>
            <person name="Svedberg J."/>
            <person name="Byrne A."/>
            <person name="Ruelas Castillo J."/>
            <person name="Vollmers C."/>
            <person name="Beinart R.A."/>
            <person name="Corbett-Detig R."/>
        </authorList>
    </citation>
    <scope>NUCLEOTIDE SEQUENCE [LARGE SCALE GENOMIC DNA]</scope>
    <source>
        <strain evidence="6">455</strain>
    </source>
</reference>